<name>A0AAE3H7D5_9BACT</name>
<proteinExistence type="predicted"/>
<dbReference type="InterPro" id="IPR024447">
    <property type="entry name" value="YXWGXW_rpt"/>
</dbReference>
<protein>
    <recommendedName>
        <fullName evidence="3">BcpO-related WXXGXW repeat protein</fullName>
    </recommendedName>
</protein>
<evidence type="ECO:0000313" key="1">
    <source>
        <dbReference type="EMBL" id="MCP9765515.1"/>
    </source>
</evidence>
<sequence>MKNIKVLFGILFFALLVTSCRTNYVKERPTIAEVLRPPSPGNNYVWLNDNWVYNRQERNYIRSNGYWAKPKTNRNYRQGYWKTNKNSSHWVAGRWK</sequence>
<keyword evidence="2" id="KW-1185">Reference proteome</keyword>
<dbReference type="RefSeq" id="WP_255039219.1">
    <property type="nucleotide sequence ID" value="NZ_RJUF01000184.1"/>
</dbReference>
<dbReference type="PROSITE" id="PS51257">
    <property type="entry name" value="PROKAR_LIPOPROTEIN"/>
    <property type="match status" value="1"/>
</dbReference>
<gene>
    <name evidence="1" type="ORF">EGI31_21480</name>
</gene>
<organism evidence="1 2">
    <name type="scientific">Lacihabitans soyangensis</name>
    <dbReference type="NCBI Taxonomy" id="869394"/>
    <lineage>
        <taxon>Bacteria</taxon>
        <taxon>Pseudomonadati</taxon>
        <taxon>Bacteroidota</taxon>
        <taxon>Cytophagia</taxon>
        <taxon>Cytophagales</taxon>
        <taxon>Leadbetterellaceae</taxon>
        <taxon>Lacihabitans</taxon>
    </lineage>
</organism>
<dbReference type="Pfam" id="PF12779">
    <property type="entry name" value="WXXGXW"/>
    <property type="match status" value="1"/>
</dbReference>
<dbReference type="AlphaFoldDB" id="A0AAE3H7D5"/>
<dbReference type="Proteomes" id="UP001204144">
    <property type="component" value="Unassembled WGS sequence"/>
</dbReference>
<comment type="caution">
    <text evidence="1">The sequence shown here is derived from an EMBL/GenBank/DDBJ whole genome shotgun (WGS) entry which is preliminary data.</text>
</comment>
<evidence type="ECO:0000313" key="2">
    <source>
        <dbReference type="Proteomes" id="UP001204144"/>
    </source>
</evidence>
<reference evidence="1 2" key="1">
    <citation type="submission" date="2018-11" db="EMBL/GenBank/DDBJ databases">
        <title>Novel bacteria species description.</title>
        <authorList>
            <person name="Han J.-H."/>
        </authorList>
    </citation>
    <scope>NUCLEOTIDE SEQUENCE [LARGE SCALE GENOMIC DNA]</scope>
    <source>
        <strain evidence="1 2">KCTC23259</strain>
    </source>
</reference>
<dbReference type="EMBL" id="RJUF01000184">
    <property type="protein sequence ID" value="MCP9765515.1"/>
    <property type="molecule type" value="Genomic_DNA"/>
</dbReference>
<accession>A0AAE3H7D5</accession>
<evidence type="ECO:0008006" key="3">
    <source>
        <dbReference type="Google" id="ProtNLM"/>
    </source>
</evidence>